<feature type="compositionally biased region" description="Low complexity" evidence="2">
    <location>
        <begin position="632"/>
        <end position="670"/>
    </location>
</feature>
<protein>
    <submittedName>
        <fullName evidence="5">LCP family protein</fullName>
    </submittedName>
</protein>
<evidence type="ECO:0000256" key="3">
    <source>
        <dbReference type="SAM" id="Phobius"/>
    </source>
</evidence>
<dbReference type="Gene3D" id="3.40.630.190">
    <property type="entry name" value="LCP protein"/>
    <property type="match status" value="1"/>
</dbReference>
<dbReference type="InterPro" id="IPR004474">
    <property type="entry name" value="LytR_CpsA_psr"/>
</dbReference>
<feature type="compositionally biased region" description="Acidic residues" evidence="2">
    <location>
        <begin position="484"/>
        <end position="505"/>
    </location>
</feature>
<feature type="domain" description="Cell envelope-related transcriptional attenuator" evidence="4">
    <location>
        <begin position="183"/>
        <end position="340"/>
    </location>
</feature>
<dbReference type="Proteomes" id="UP000823900">
    <property type="component" value="Unassembled WGS sequence"/>
</dbReference>
<evidence type="ECO:0000313" key="6">
    <source>
        <dbReference type="Proteomes" id="UP000823900"/>
    </source>
</evidence>
<feature type="compositionally biased region" description="Low complexity" evidence="2">
    <location>
        <begin position="74"/>
        <end position="85"/>
    </location>
</feature>
<dbReference type="Pfam" id="PF03816">
    <property type="entry name" value="LytR_cpsA_psr"/>
    <property type="match status" value="1"/>
</dbReference>
<feature type="compositionally biased region" description="Gly residues" evidence="2">
    <location>
        <begin position="685"/>
        <end position="696"/>
    </location>
</feature>
<feature type="compositionally biased region" description="Gly residues" evidence="2">
    <location>
        <begin position="621"/>
        <end position="631"/>
    </location>
</feature>
<comment type="similarity">
    <text evidence="1">Belongs to the LytR/CpsA/Psr (LCP) family.</text>
</comment>
<name>A0A9D2HKS6_9FIRM</name>
<sequence>MNRDYEDETGRSRARSRKKPSARDGKAGSAPERKRRAASPDEHKARRQTAAADEMGSAHEMLKDDGIKLWNEPTAGSRGTAAGGRRAYKESPAASRVKARSEKSRKRRRIIAMIIAECFALLFIFGYAFVARRLSLIQRAPDFQAEAVKSDLTIDTLEKMEGYWTIALFGVDSRDSNVEKGTHSDVNMICNINEDTGEIKIVSVFRDSYLNIDDDGSYNKINLAYFRGGPTQAVKALNKNLDLDITDYVTFNWKAVAQGINILGGIDLELSKAEFHYINSFITETVKATGIPSQHLTHAGMNHLDGVQAVAYGRLRLMDSDYARTERQRKVIQLAFDKAKKADIGTLNQIIEVVFPNISSSMTAPDFIRMAQKISKYYLGETGGFPFARGDANMGSKGACVIPQTLETNVTELHQFLFGDENYTPTDTVKKISAKISADSGMYSQGKSIDHVSTEGGIIPTPKTTEASTTEAESETIEPQIVEDGIDLDGDGIADVSFDDEEFWDDPANWPTDADGNPVRPTFDPSASSEEGEDGESESDEDGESRESGENRDDDESSESSSGRHEGPASSIPSGNRETSSASGTTAATRPGHSSGNTSHSSTGTTAADEKPDTVVPTTGGNAGPGGGSYGPGVEPVETSASGTAGAVTPPPAVTTAPTTAASPAADPGSSGPGGADNSAVEAAGPGGDVSGGGPG</sequence>
<feature type="region of interest" description="Disordered" evidence="2">
    <location>
        <begin position="1"/>
        <end position="102"/>
    </location>
</feature>
<feature type="compositionally biased region" description="Low complexity" evidence="2">
    <location>
        <begin position="579"/>
        <end position="606"/>
    </location>
</feature>
<keyword evidence="3" id="KW-1133">Transmembrane helix</keyword>
<keyword evidence="3" id="KW-0812">Transmembrane</keyword>
<keyword evidence="3" id="KW-0472">Membrane</keyword>
<feature type="region of interest" description="Disordered" evidence="2">
    <location>
        <begin position="443"/>
        <end position="696"/>
    </location>
</feature>
<comment type="caution">
    <text evidence="5">The sequence shown here is derived from an EMBL/GenBank/DDBJ whole genome shotgun (WGS) entry which is preliminary data.</text>
</comment>
<evidence type="ECO:0000259" key="4">
    <source>
        <dbReference type="Pfam" id="PF03816"/>
    </source>
</evidence>
<dbReference type="PANTHER" id="PTHR33392">
    <property type="entry name" value="POLYISOPRENYL-TEICHOIC ACID--PEPTIDOGLYCAN TEICHOIC ACID TRANSFERASE TAGU"/>
    <property type="match status" value="1"/>
</dbReference>
<dbReference type="PANTHER" id="PTHR33392:SF6">
    <property type="entry name" value="POLYISOPRENYL-TEICHOIC ACID--PEPTIDOGLYCAN TEICHOIC ACID TRANSFERASE TAGU"/>
    <property type="match status" value="1"/>
</dbReference>
<feature type="compositionally biased region" description="Low complexity" evidence="2">
    <location>
        <begin position="459"/>
        <end position="471"/>
    </location>
</feature>
<organism evidence="5 6">
    <name type="scientific">Candidatus Lachnoclostridium stercoravium</name>
    <dbReference type="NCBI Taxonomy" id="2838633"/>
    <lineage>
        <taxon>Bacteria</taxon>
        <taxon>Bacillati</taxon>
        <taxon>Bacillota</taxon>
        <taxon>Clostridia</taxon>
        <taxon>Lachnospirales</taxon>
        <taxon>Lachnospiraceae</taxon>
    </lineage>
</organism>
<dbReference type="EMBL" id="DWZA01000097">
    <property type="protein sequence ID" value="HJA72123.1"/>
    <property type="molecule type" value="Genomic_DNA"/>
</dbReference>
<reference evidence="5" key="2">
    <citation type="submission" date="2021-04" db="EMBL/GenBank/DDBJ databases">
        <authorList>
            <person name="Gilroy R."/>
        </authorList>
    </citation>
    <scope>NUCLEOTIDE SEQUENCE</scope>
    <source>
        <strain evidence="5">CHK178-16964</strain>
    </source>
</reference>
<reference evidence="5" key="1">
    <citation type="journal article" date="2021" name="PeerJ">
        <title>Extensive microbial diversity within the chicken gut microbiome revealed by metagenomics and culture.</title>
        <authorList>
            <person name="Gilroy R."/>
            <person name="Ravi A."/>
            <person name="Getino M."/>
            <person name="Pursley I."/>
            <person name="Horton D.L."/>
            <person name="Alikhan N.F."/>
            <person name="Baker D."/>
            <person name="Gharbi K."/>
            <person name="Hall N."/>
            <person name="Watson M."/>
            <person name="Adriaenssens E.M."/>
            <person name="Foster-Nyarko E."/>
            <person name="Jarju S."/>
            <person name="Secka A."/>
            <person name="Antonio M."/>
            <person name="Oren A."/>
            <person name="Chaudhuri R.R."/>
            <person name="La Ragione R."/>
            <person name="Hildebrand F."/>
            <person name="Pallen M.J."/>
        </authorList>
    </citation>
    <scope>NUCLEOTIDE SEQUENCE</scope>
    <source>
        <strain evidence="5">CHK178-16964</strain>
    </source>
</reference>
<accession>A0A9D2HKS6</accession>
<dbReference type="AlphaFoldDB" id="A0A9D2HKS6"/>
<feature type="compositionally biased region" description="Basic and acidic residues" evidence="2">
    <location>
        <begin position="1"/>
        <end position="11"/>
    </location>
</feature>
<evidence type="ECO:0000256" key="2">
    <source>
        <dbReference type="SAM" id="MobiDB-lite"/>
    </source>
</evidence>
<gene>
    <name evidence="5" type="ORF">IAA07_11215</name>
</gene>
<feature type="compositionally biased region" description="Basic and acidic residues" evidence="2">
    <location>
        <begin position="56"/>
        <end position="67"/>
    </location>
</feature>
<feature type="transmembrane region" description="Helical" evidence="3">
    <location>
        <begin position="110"/>
        <end position="130"/>
    </location>
</feature>
<evidence type="ECO:0000256" key="1">
    <source>
        <dbReference type="ARBA" id="ARBA00006068"/>
    </source>
</evidence>
<evidence type="ECO:0000313" key="5">
    <source>
        <dbReference type="EMBL" id="HJA72123.1"/>
    </source>
</evidence>
<dbReference type="NCBIfam" id="TIGR00350">
    <property type="entry name" value="lytR_cpsA_psr"/>
    <property type="match status" value="1"/>
</dbReference>
<feature type="compositionally biased region" description="Acidic residues" evidence="2">
    <location>
        <begin position="530"/>
        <end position="544"/>
    </location>
</feature>
<dbReference type="InterPro" id="IPR050922">
    <property type="entry name" value="LytR/CpsA/Psr_CW_biosynth"/>
</dbReference>
<proteinExistence type="inferred from homology"/>